<evidence type="ECO:0000256" key="1">
    <source>
        <dbReference type="SAM" id="MobiDB-lite"/>
    </source>
</evidence>
<accession>A0A162RA38</accession>
<feature type="domain" description="Transposable element P transposase-like GTP-binding insertion" evidence="2">
    <location>
        <begin position="777"/>
        <end position="888"/>
    </location>
</feature>
<feature type="region of interest" description="Disordered" evidence="1">
    <location>
        <begin position="387"/>
        <end position="417"/>
    </location>
</feature>
<comment type="caution">
    <text evidence="3">The sequence shown here is derived from an EMBL/GenBank/DDBJ whole genome shotgun (WGS) entry which is preliminary data.</text>
</comment>
<dbReference type="Proteomes" id="UP000076858">
    <property type="component" value="Unassembled WGS sequence"/>
</dbReference>
<dbReference type="InterPro" id="IPR048366">
    <property type="entry name" value="TNP-like_GBD"/>
</dbReference>
<dbReference type="Pfam" id="PF21788">
    <property type="entry name" value="TNP-like_GBD"/>
    <property type="match status" value="1"/>
</dbReference>
<evidence type="ECO:0000313" key="4">
    <source>
        <dbReference type="Proteomes" id="UP000076858"/>
    </source>
</evidence>
<name>A0A162RA38_9CRUS</name>
<keyword evidence="4" id="KW-1185">Reference proteome</keyword>
<gene>
    <name evidence="3" type="ORF">APZ42_012994</name>
</gene>
<feature type="compositionally biased region" description="Polar residues" evidence="1">
    <location>
        <begin position="388"/>
        <end position="409"/>
    </location>
</feature>
<dbReference type="OrthoDB" id="6382411at2759"/>
<evidence type="ECO:0000313" key="3">
    <source>
        <dbReference type="EMBL" id="KZS20343.1"/>
    </source>
</evidence>
<dbReference type="EMBL" id="LRGB01000212">
    <property type="protein sequence ID" value="KZS20343.1"/>
    <property type="molecule type" value="Genomic_DNA"/>
</dbReference>
<protein>
    <recommendedName>
        <fullName evidence="2">Transposable element P transposase-like GTP-binding insertion domain-containing protein</fullName>
    </recommendedName>
</protein>
<dbReference type="AlphaFoldDB" id="A0A162RA38"/>
<reference evidence="3 4" key="1">
    <citation type="submission" date="2016-03" db="EMBL/GenBank/DDBJ databases">
        <title>EvidentialGene: Evidence-directed Construction of Genes on Genomes.</title>
        <authorList>
            <person name="Gilbert D.G."/>
            <person name="Choi J.-H."/>
            <person name="Mockaitis K."/>
            <person name="Colbourne J."/>
            <person name="Pfrender M."/>
        </authorList>
    </citation>
    <scope>NUCLEOTIDE SEQUENCE [LARGE SCALE GENOMIC DNA]</scope>
    <source>
        <strain evidence="3 4">Xinb3</strain>
        <tissue evidence="3">Complete organism</tissue>
    </source>
</reference>
<sequence length="1146" mass="132575">MISTTQQEEKLSNYAKRASDIHYGLSTMDLRRLAYEFCVQEKNYSPKQYWHTKKVAGNDCYNVEALFDNVEEVKKGVFYQKQERSLTSAERGTLVTVALAVSASGTVIPPFFVFPRPSMENQVALFPDNIIFLTTTCHLFIEVHTLAKKSGIVMISFPPHCSHKLQLLDKSVFGPFKSYFNSFATSRRRADFVVAKVSEIPTDVAQSPCPTDSPLAEAAWTQPSHPQRIAAPPRIRKSKSKAKRLKTYGSQEPDELIEVEPAEFIPPEYWFSSRRVIGKSCSKVRILTVATLLSLPSRQPPSKPRPRTETSPPPTSIPSITTTSPRKNYKITRYSYVCVKQADEDIDKGKKIVVGGKDFIPYTKWVLKKGAVPKLFLKGPAEKKPCNESLNYSTPSNNKRKVSVNSKENISLPKKKGGSEIEFQESLTIDGASKQHCTDNEIPDRDISDCMMTDAVTEEASLQTNLLIGEILDSNPPAAEMLSLHKCRESKDANQDMSDLIEPTDFNARVNEQNSDASNLQREKYCLKEVINWEKELSEFDYPLNWNYNKDLTEENEFHIYKLAKNDGKLSVQKNIVLKSNSIDYEVNGVQVPKNTFTILPTIPNSVDIVKNAIEVVYELDICCGVSLQKFAECNEQQMWQLTNSTKGFEHKGVWRSYNCTMLLEPRPLKYPTKKKINYCLECRLFRYGLNKKIWNFNQSKVENKLDKCRVLRAKAAIMALEKNNAIVSNVVCDVHQTNKGVHKLCNVSGEMGEVSNFMMHSSKPKNKIYFLFDVPHIMKCIRNHIFKREYVQFCGENVDFEHFKNLFLVDERNPLRMGHKLTQVHIFPNSWEKMTVKLAIYSGFEYYREDLGLEEFKNTEPTEAMVRLLNNAFDVMNGRHIQESICKENWESKCKVWLYTTVTSAVLFFNEYHIQFIFRYSRLRRQLHLCVNRQIQPGLHREYVKHGNVDEEEQLELLVSYKKCLMEKLLESERNVPTLQEELEAKIKRHMVYNLCGYVLYSWKSLLKCEACLKTLQTEFELLPQDFYEHVATSRRERHGGLKFCTPAMFKVFLCVEDSYRKEVDLSSYQIRDWFERTMDAFSDLRRNAHEEITICCDEHRKEVLPNLILEYLVIRNFFNVKEWVKKNNVRNPAQSLRKQAKVVQ</sequence>
<proteinExistence type="predicted"/>
<evidence type="ECO:0000259" key="2">
    <source>
        <dbReference type="Pfam" id="PF21788"/>
    </source>
</evidence>
<feature type="region of interest" description="Disordered" evidence="1">
    <location>
        <begin position="296"/>
        <end position="324"/>
    </location>
</feature>
<organism evidence="3 4">
    <name type="scientific">Daphnia magna</name>
    <dbReference type="NCBI Taxonomy" id="35525"/>
    <lineage>
        <taxon>Eukaryota</taxon>
        <taxon>Metazoa</taxon>
        <taxon>Ecdysozoa</taxon>
        <taxon>Arthropoda</taxon>
        <taxon>Crustacea</taxon>
        <taxon>Branchiopoda</taxon>
        <taxon>Diplostraca</taxon>
        <taxon>Cladocera</taxon>
        <taxon>Anomopoda</taxon>
        <taxon>Daphniidae</taxon>
        <taxon>Daphnia</taxon>
    </lineage>
</organism>